<evidence type="ECO:0000259" key="8">
    <source>
        <dbReference type="PROSITE" id="PS50850"/>
    </source>
</evidence>
<evidence type="ECO:0000313" key="9">
    <source>
        <dbReference type="EMBL" id="KJF45123.1"/>
    </source>
</evidence>
<dbReference type="STRING" id="1544798.LH29_06890"/>
<proteinExistence type="inferred from homology"/>
<evidence type="ECO:0000256" key="5">
    <source>
        <dbReference type="ARBA" id="ARBA00022989"/>
    </source>
</evidence>
<dbReference type="InterPro" id="IPR051788">
    <property type="entry name" value="MFS_Transporter"/>
</dbReference>
<feature type="transmembrane region" description="Helical" evidence="7">
    <location>
        <begin position="331"/>
        <end position="352"/>
    </location>
</feature>
<comment type="caution">
    <text evidence="9">The sequence shown here is derived from an EMBL/GenBank/DDBJ whole genome shotgun (WGS) entry which is preliminary data.</text>
</comment>
<comment type="similarity">
    <text evidence="2">Belongs to the major facilitator superfamily.</text>
</comment>
<keyword evidence="6 7" id="KW-0472">Membrane</keyword>
<dbReference type="PANTHER" id="PTHR23514">
    <property type="entry name" value="BYPASS OF STOP CODON PROTEIN 6"/>
    <property type="match status" value="1"/>
</dbReference>
<feature type="transmembrane region" description="Helical" evidence="7">
    <location>
        <begin position="298"/>
        <end position="319"/>
    </location>
</feature>
<feature type="transmembrane region" description="Helical" evidence="7">
    <location>
        <begin position="45"/>
        <end position="63"/>
    </location>
</feature>
<dbReference type="EMBL" id="JRHC01000001">
    <property type="protein sequence ID" value="KJF45123.1"/>
    <property type="molecule type" value="Genomic_DNA"/>
</dbReference>
<accession>A0A0D8JGZ0</accession>
<dbReference type="InterPro" id="IPR011701">
    <property type="entry name" value="MFS"/>
</dbReference>
<dbReference type="Proteomes" id="UP000032544">
    <property type="component" value="Unassembled WGS sequence"/>
</dbReference>
<evidence type="ECO:0000256" key="3">
    <source>
        <dbReference type="ARBA" id="ARBA00022448"/>
    </source>
</evidence>
<feature type="transmembrane region" description="Helical" evidence="7">
    <location>
        <begin position="75"/>
        <end position="93"/>
    </location>
</feature>
<dbReference type="PANTHER" id="PTHR23514:SF3">
    <property type="entry name" value="BYPASS OF STOP CODON PROTEIN 6"/>
    <property type="match status" value="1"/>
</dbReference>
<feature type="transmembrane region" description="Helical" evidence="7">
    <location>
        <begin position="240"/>
        <end position="260"/>
    </location>
</feature>
<keyword evidence="5 7" id="KW-1133">Transmembrane helix</keyword>
<name>A0A0D8JGZ0_9BACT</name>
<comment type="subcellular location">
    <subcellularLocation>
        <location evidence="1">Endomembrane system</location>
        <topology evidence="1">Multi-pass membrane protein</topology>
    </subcellularLocation>
</comment>
<evidence type="ECO:0000256" key="1">
    <source>
        <dbReference type="ARBA" id="ARBA00004127"/>
    </source>
</evidence>
<keyword evidence="3" id="KW-0813">Transport</keyword>
<evidence type="ECO:0000256" key="6">
    <source>
        <dbReference type="ARBA" id="ARBA00023136"/>
    </source>
</evidence>
<sequence length="403" mass="43265">MNKIRTSLLFNTSCLALVVTALSFGTRGGFITPWMEEFNLAGAEVGWIVGTAFWGFTLAMVIFGPLVDILGIGKVMAIAFACHIIGLTWTIFAQGFWSLFFSTMFIGIANGSVEAAANPLVTALYPNNKTAKLNRFHMWFPAGIVIGGLIVFFLNEIGIGWRIQTAVMLLPTLVYGFLFFRQKFPKTERVTAGASYKDMLKACVSPLFLFMAFCMLFTAATELGTNQWIAALFNDSVSNLFGEGIGAILILVWISAIMALARLVAGPVVHRLSGIGVLLFSAVFSGIGLYLMSISSGAVLFASATVFALGIGFFWPNMLGVVAEKVPTSGALGLAIMGGIGFLGGAIAQPVLGKIYDVQTTKFGDDLLAGAATLQYVIILTAFLSLAFLYLFLKHRKQKVAEA</sequence>
<keyword evidence="4 7" id="KW-0812">Transmembrane</keyword>
<dbReference type="GO" id="GO:0022857">
    <property type="term" value="F:transmembrane transporter activity"/>
    <property type="evidence" value="ECO:0007669"/>
    <property type="project" value="InterPro"/>
</dbReference>
<dbReference type="Pfam" id="PF07690">
    <property type="entry name" value="MFS_1"/>
    <property type="match status" value="1"/>
</dbReference>
<feature type="transmembrane region" description="Helical" evidence="7">
    <location>
        <begin position="99"/>
        <end position="124"/>
    </location>
</feature>
<feature type="transmembrane region" description="Helical" evidence="7">
    <location>
        <begin position="372"/>
        <end position="393"/>
    </location>
</feature>
<evidence type="ECO:0000256" key="4">
    <source>
        <dbReference type="ARBA" id="ARBA00022692"/>
    </source>
</evidence>
<feature type="domain" description="Major facilitator superfamily (MFS) profile" evidence="8">
    <location>
        <begin position="9"/>
        <end position="399"/>
    </location>
</feature>
<dbReference type="OrthoDB" id="9783757at2"/>
<dbReference type="InterPro" id="IPR020846">
    <property type="entry name" value="MFS_dom"/>
</dbReference>
<dbReference type="InterPro" id="IPR036259">
    <property type="entry name" value="MFS_trans_sf"/>
</dbReference>
<dbReference type="RefSeq" id="WP_045026980.1">
    <property type="nucleotide sequence ID" value="NZ_JRHC01000001.1"/>
</dbReference>
<dbReference type="SUPFAM" id="SSF103473">
    <property type="entry name" value="MFS general substrate transporter"/>
    <property type="match status" value="1"/>
</dbReference>
<reference evidence="9 10" key="1">
    <citation type="submission" date="2014-09" db="EMBL/GenBank/DDBJ databases">
        <title>Draft Genome Sequence of Draconibacterium sp. JN14CK-3.</title>
        <authorList>
            <person name="Dong C."/>
            <person name="Lai Q."/>
            <person name="Shao Z."/>
        </authorList>
    </citation>
    <scope>NUCLEOTIDE SEQUENCE [LARGE SCALE GENOMIC DNA]</scope>
    <source>
        <strain evidence="9 10">JN14CK-3</strain>
    </source>
</reference>
<dbReference type="AlphaFoldDB" id="A0A0D8JGZ0"/>
<organism evidence="9 10">
    <name type="scientific">Draconibacterium sediminis</name>
    <dbReference type="NCBI Taxonomy" id="1544798"/>
    <lineage>
        <taxon>Bacteria</taxon>
        <taxon>Pseudomonadati</taxon>
        <taxon>Bacteroidota</taxon>
        <taxon>Bacteroidia</taxon>
        <taxon>Marinilabiliales</taxon>
        <taxon>Prolixibacteraceae</taxon>
        <taxon>Draconibacterium</taxon>
    </lineage>
</organism>
<evidence type="ECO:0000256" key="2">
    <source>
        <dbReference type="ARBA" id="ARBA00008335"/>
    </source>
</evidence>
<feature type="transmembrane region" description="Helical" evidence="7">
    <location>
        <begin position="136"/>
        <end position="155"/>
    </location>
</feature>
<protein>
    <recommendedName>
        <fullName evidence="8">Major facilitator superfamily (MFS) profile domain-containing protein</fullName>
    </recommendedName>
</protein>
<gene>
    <name evidence="9" type="ORF">LH29_06890</name>
</gene>
<dbReference type="PROSITE" id="PS50850">
    <property type="entry name" value="MFS"/>
    <property type="match status" value="1"/>
</dbReference>
<dbReference type="Gene3D" id="1.20.1250.20">
    <property type="entry name" value="MFS general substrate transporter like domains"/>
    <property type="match status" value="2"/>
</dbReference>
<dbReference type="GO" id="GO:0016020">
    <property type="term" value="C:membrane"/>
    <property type="evidence" value="ECO:0007669"/>
    <property type="project" value="TreeGrafter"/>
</dbReference>
<feature type="transmembrane region" description="Helical" evidence="7">
    <location>
        <begin position="161"/>
        <end position="180"/>
    </location>
</feature>
<evidence type="ECO:0000313" key="10">
    <source>
        <dbReference type="Proteomes" id="UP000032544"/>
    </source>
</evidence>
<keyword evidence="10" id="KW-1185">Reference proteome</keyword>
<feature type="transmembrane region" description="Helical" evidence="7">
    <location>
        <begin position="200"/>
        <end position="220"/>
    </location>
</feature>
<feature type="transmembrane region" description="Helical" evidence="7">
    <location>
        <begin position="272"/>
        <end position="292"/>
    </location>
</feature>
<dbReference type="GO" id="GO:0012505">
    <property type="term" value="C:endomembrane system"/>
    <property type="evidence" value="ECO:0007669"/>
    <property type="project" value="UniProtKB-SubCell"/>
</dbReference>
<evidence type="ECO:0000256" key="7">
    <source>
        <dbReference type="SAM" id="Phobius"/>
    </source>
</evidence>